<dbReference type="OrthoDB" id="2118639at2759"/>
<dbReference type="Proteomes" id="UP000799291">
    <property type="component" value="Unassembled WGS sequence"/>
</dbReference>
<proteinExistence type="predicted"/>
<accession>A0A6G1IC97</accession>
<dbReference type="AlphaFoldDB" id="A0A6G1IC97"/>
<protein>
    <submittedName>
        <fullName evidence="1">Uncharacterized protein</fullName>
    </submittedName>
</protein>
<gene>
    <name evidence="1" type="ORF">K458DRAFT_397660</name>
</gene>
<reference evidence="1" key="1">
    <citation type="journal article" date="2020" name="Stud. Mycol.">
        <title>101 Dothideomycetes genomes: a test case for predicting lifestyles and emergence of pathogens.</title>
        <authorList>
            <person name="Haridas S."/>
            <person name="Albert R."/>
            <person name="Binder M."/>
            <person name="Bloem J."/>
            <person name="Labutti K."/>
            <person name="Salamov A."/>
            <person name="Andreopoulos B."/>
            <person name="Baker S."/>
            <person name="Barry K."/>
            <person name="Bills G."/>
            <person name="Bluhm B."/>
            <person name="Cannon C."/>
            <person name="Castanera R."/>
            <person name="Culley D."/>
            <person name="Daum C."/>
            <person name="Ezra D."/>
            <person name="Gonzalez J."/>
            <person name="Henrissat B."/>
            <person name="Kuo A."/>
            <person name="Liang C."/>
            <person name="Lipzen A."/>
            <person name="Lutzoni F."/>
            <person name="Magnuson J."/>
            <person name="Mondo S."/>
            <person name="Nolan M."/>
            <person name="Ohm R."/>
            <person name="Pangilinan J."/>
            <person name="Park H.-J."/>
            <person name="Ramirez L."/>
            <person name="Alfaro M."/>
            <person name="Sun H."/>
            <person name="Tritt A."/>
            <person name="Yoshinaga Y."/>
            <person name="Zwiers L.-H."/>
            <person name="Turgeon B."/>
            <person name="Goodwin S."/>
            <person name="Spatafora J."/>
            <person name="Crous P."/>
            <person name="Grigoriev I."/>
        </authorList>
    </citation>
    <scope>NUCLEOTIDE SEQUENCE</scope>
    <source>
        <strain evidence="1">CBS 122367</strain>
    </source>
</reference>
<organism evidence="1 2">
    <name type="scientific">Lentithecium fluviatile CBS 122367</name>
    <dbReference type="NCBI Taxonomy" id="1168545"/>
    <lineage>
        <taxon>Eukaryota</taxon>
        <taxon>Fungi</taxon>
        <taxon>Dikarya</taxon>
        <taxon>Ascomycota</taxon>
        <taxon>Pezizomycotina</taxon>
        <taxon>Dothideomycetes</taxon>
        <taxon>Pleosporomycetidae</taxon>
        <taxon>Pleosporales</taxon>
        <taxon>Massarineae</taxon>
        <taxon>Lentitheciaceae</taxon>
        <taxon>Lentithecium</taxon>
    </lineage>
</organism>
<evidence type="ECO:0000313" key="1">
    <source>
        <dbReference type="EMBL" id="KAF2675745.1"/>
    </source>
</evidence>
<keyword evidence="2" id="KW-1185">Reference proteome</keyword>
<dbReference type="EMBL" id="MU005650">
    <property type="protein sequence ID" value="KAF2675745.1"/>
    <property type="molecule type" value="Genomic_DNA"/>
</dbReference>
<sequence>MAVSNDIVLIFLKNQADLQEAVAGLNVHRVAGGILYGHNLTASGFGDSATDPAVSDIIVQPELGVIYTTSNKGLYSARF</sequence>
<name>A0A6G1IC97_9PLEO</name>
<evidence type="ECO:0000313" key="2">
    <source>
        <dbReference type="Proteomes" id="UP000799291"/>
    </source>
</evidence>